<dbReference type="SUPFAM" id="SSF52096">
    <property type="entry name" value="ClpP/crotonase"/>
    <property type="match status" value="1"/>
</dbReference>
<evidence type="ECO:0008006" key="9">
    <source>
        <dbReference type="Google" id="ProtNLM"/>
    </source>
</evidence>
<proteinExistence type="inferred from homology"/>
<evidence type="ECO:0000256" key="4">
    <source>
        <dbReference type="ARBA" id="ARBA00023098"/>
    </source>
</evidence>
<feature type="chain" id="PRO_5041284313" description="3-hydroxyisobutyryl-coenzyme A hydrolase" evidence="6">
    <location>
        <begin position="20"/>
        <end position="396"/>
    </location>
</feature>
<dbReference type="AlphaFoldDB" id="A0AA39M6Z8"/>
<dbReference type="GO" id="GO:0005739">
    <property type="term" value="C:mitochondrion"/>
    <property type="evidence" value="ECO:0007669"/>
    <property type="project" value="TreeGrafter"/>
</dbReference>
<evidence type="ECO:0000256" key="5">
    <source>
        <dbReference type="ARBA" id="ARBA00023235"/>
    </source>
</evidence>
<evidence type="ECO:0000313" key="8">
    <source>
        <dbReference type="Proteomes" id="UP001175271"/>
    </source>
</evidence>
<dbReference type="InterPro" id="IPR045002">
    <property type="entry name" value="Ech1-like"/>
</dbReference>
<dbReference type="PANTHER" id="PTHR43149">
    <property type="entry name" value="ENOYL-COA HYDRATASE"/>
    <property type="match status" value="1"/>
</dbReference>
<keyword evidence="8" id="KW-1185">Reference proteome</keyword>
<dbReference type="InterPro" id="IPR001753">
    <property type="entry name" value="Enoyl-CoA_hydra/iso"/>
</dbReference>
<keyword evidence="3" id="KW-0276">Fatty acid metabolism</keyword>
<dbReference type="Pfam" id="PF00378">
    <property type="entry name" value="ECH_1"/>
    <property type="match status" value="1"/>
</dbReference>
<keyword evidence="4" id="KW-0443">Lipid metabolism</keyword>
<comment type="pathway">
    <text evidence="1">Lipid metabolism; fatty acid beta-oxidation.</text>
</comment>
<evidence type="ECO:0000256" key="2">
    <source>
        <dbReference type="ARBA" id="ARBA00005254"/>
    </source>
</evidence>
<comment type="caution">
    <text evidence="7">The sequence shown here is derived from an EMBL/GenBank/DDBJ whole genome shotgun (WGS) entry which is preliminary data.</text>
</comment>
<name>A0AA39M6Z8_9BILA</name>
<evidence type="ECO:0000256" key="1">
    <source>
        <dbReference type="ARBA" id="ARBA00005005"/>
    </source>
</evidence>
<accession>A0AA39M6Z8</accession>
<dbReference type="CDD" id="cd06558">
    <property type="entry name" value="crotonase-like"/>
    <property type="match status" value="1"/>
</dbReference>
<dbReference type="InterPro" id="IPR029045">
    <property type="entry name" value="ClpP/crotonase-like_dom_sf"/>
</dbReference>
<keyword evidence="5" id="KW-0413">Isomerase</keyword>
<dbReference type="InterPro" id="IPR014748">
    <property type="entry name" value="Enoyl-CoA_hydra_C"/>
</dbReference>
<keyword evidence="6" id="KW-0732">Signal</keyword>
<comment type="similarity">
    <text evidence="2">Belongs to the enoyl-CoA hydratase/isomerase family.</text>
</comment>
<dbReference type="Gene3D" id="3.90.226.10">
    <property type="entry name" value="2-enoyl-CoA Hydratase, Chain A, domain 1"/>
    <property type="match status" value="1"/>
</dbReference>
<evidence type="ECO:0000256" key="3">
    <source>
        <dbReference type="ARBA" id="ARBA00022832"/>
    </source>
</evidence>
<evidence type="ECO:0000256" key="6">
    <source>
        <dbReference type="SAM" id="SignalP"/>
    </source>
</evidence>
<dbReference type="Proteomes" id="UP001175271">
    <property type="component" value="Unassembled WGS sequence"/>
</dbReference>
<dbReference type="GO" id="GO:0051750">
    <property type="term" value="F:delta(3,5)-delta(2,4)-dienoyl-CoA isomerase activity"/>
    <property type="evidence" value="ECO:0007669"/>
    <property type="project" value="TreeGrafter"/>
</dbReference>
<dbReference type="EMBL" id="JAUCMV010000001">
    <property type="protein sequence ID" value="KAK0422824.1"/>
    <property type="molecule type" value="Genomic_DNA"/>
</dbReference>
<dbReference type="Gene3D" id="1.10.12.10">
    <property type="entry name" value="Lyase 2-enoyl-coa Hydratase, Chain A, domain 2"/>
    <property type="match status" value="1"/>
</dbReference>
<feature type="signal peptide" evidence="6">
    <location>
        <begin position="1"/>
        <end position="19"/>
    </location>
</feature>
<dbReference type="PANTHER" id="PTHR43149:SF1">
    <property type="entry name" value="DELTA(3,5)-DELTA(2,4)-DIENOYL-COA ISOMERASE, MITOCHONDRIAL"/>
    <property type="match status" value="1"/>
</dbReference>
<dbReference type="GO" id="GO:0006631">
    <property type="term" value="P:fatty acid metabolic process"/>
    <property type="evidence" value="ECO:0007669"/>
    <property type="project" value="UniProtKB-KW"/>
</dbReference>
<reference evidence="7" key="1">
    <citation type="submission" date="2023-06" db="EMBL/GenBank/DDBJ databases">
        <title>Genomic analysis of the entomopathogenic nematode Steinernema hermaphroditum.</title>
        <authorList>
            <person name="Schwarz E.M."/>
            <person name="Heppert J.K."/>
            <person name="Baniya A."/>
            <person name="Schwartz H.T."/>
            <person name="Tan C.-H."/>
            <person name="Antoshechkin I."/>
            <person name="Sternberg P.W."/>
            <person name="Goodrich-Blair H."/>
            <person name="Dillman A.R."/>
        </authorList>
    </citation>
    <scope>NUCLEOTIDE SEQUENCE</scope>
    <source>
        <strain evidence="7">PS9179</strain>
        <tissue evidence="7">Whole animal</tissue>
    </source>
</reference>
<sequence>MRPLTVVFLLCLLFPSFTSFTNFSRFVKERKCSQKSEPEMQCAEGYFEFICIYYCWCCMTVEELESRNANNPPRGSTEDCHLVESALSQTANDRPPPHSPFLSRSKRSYTTMAKEEAETRLPRFETIGVRLHNHVAHIFLNRADVDNAMNSLLLRELHDVVRLFAKHPPTRAITFRGIGKCFSNGMDLKERSPATVINEIVANGDLDVSRKGRGIEKTIREAQMVFSAIEECPKPTIVALHGNCRGAALDFASACDIRLASSEATFSLKFYGVDYGAITRLQKICSNEAWIFHHVANFSKFDADDALQHDFVLRLFDTPAEMFDGMTKLAEQIASRSPVAVQGVKLVLNHARDHSVRDSLRFTADLAQSQNLNKDIGQATLKVLQKTTGALVYENI</sequence>
<evidence type="ECO:0000313" key="7">
    <source>
        <dbReference type="EMBL" id="KAK0422824.1"/>
    </source>
</evidence>
<protein>
    <recommendedName>
        <fullName evidence="9">3-hydroxyisobutyryl-coenzyme A hydrolase</fullName>
    </recommendedName>
</protein>
<gene>
    <name evidence="7" type="ORF">QR680_007808</name>
</gene>
<organism evidence="7 8">
    <name type="scientific">Steinernema hermaphroditum</name>
    <dbReference type="NCBI Taxonomy" id="289476"/>
    <lineage>
        <taxon>Eukaryota</taxon>
        <taxon>Metazoa</taxon>
        <taxon>Ecdysozoa</taxon>
        <taxon>Nematoda</taxon>
        <taxon>Chromadorea</taxon>
        <taxon>Rhabditida</taxon>
        <taxon>Tylenchina</taxon>
        <taxon>Panagrolaimomorpha</taxon>
        <taxon>Strongyloidoidea</taxon>
        <taxon>Steinernematidae</taxon>
        <taxon>Steinernema</taxon>
    </lineage>
</organism>